<evidence type="ECO:0000313" key="1">
    <source>
        <dbReference type="EMBL" id="MCU7550402.1"/>
    </source>
</evidence>
<keyword evidence="2" id="KW-1185">Reference proteome</keyword>
<dbReference type="RefSeq" id="WP_279297842.1">
    <property type="nucleotide sequence ID" value="NZ_JAOTIF010000012.1"/>
</dbReference>
<gene>
    <name evidence="1" type="ORF">OCK74_14875</name>
</gene>
<dbReference type="EMBL" id="JAOTIF010000012">
    <property type="protein sequence ID" value="MCU7550402.1"/>
    <property type="molecule type" value="Genomic_DNA"/>
</dbReference>
<sequence length="194" mass="22645">MLIYEFWPHWDSTGTENTNYTEPDLFIRFEAFDLIIEAKRDDYKGQQIKDQWKKHIRSYYNTYEASARKPLFYVALSGLQCGWEKQGPEEIESGSLVYITTCRWHRILKLVQKAEEKLNQSKEVISSVNAVHNILSDLILAFSIHGFSTGKLLHTMPVNYSINHTSLGNLPNLKVPFRWKPIPSSLRNINLHYL</sequence>
<organism evidence="1 2">
    <name type="scientific">Paraflavisolibacter caeni</name>
    <dbReference type="NCBI Taxonomy" id="2982496"/>
    <lineage>
        <taxon>Bacteria</taxon>
        <taxon>Pseudomonadati</taxon>
        <taxon>Bacteroidota</taxon>
        <taxon>Chitinophagia</taxon>
        <taxon>Chitinophagales</taxon>
        <taxon>Chitinophagaceae</taxon>
        <taxon>Paraflavisolibacter</taxon>
    </lineage>
</organism>
<dbReference type="AlphaFoldDB" id="A0A9X3BHY7"/>
<comment type="caution">
    <text evidence="1">The sequence shown here is derived from an EMBL/GenBank/DDBJ whole genome shotgun (WGS) entry which is preliminary data.</text>
</comment>
<accession>A0A9X3BHY7</accession>
<evidence type="ECO:0000313" key="2">
    <source>
        <dbReference type="Proteomes" id="UP001155483"/>
    </source>
</evidence>
<proteinExistence type="predicted"/>
<dbReference type="Proteomes" id="UP001155483">
    <property type="component" value="Unassembled WGS sequence"/>
</dbReference>
<reference evidence="1" key="1">
    <citation type="submission" date="2022-09" db="EMBL/GenBank/DDBJ databases">
        <authorList>
            <person name="Yuan C."/>
            <person name="Ke Z."/>
        </authorList>
    </citation>
    <scope>NUCLEOTIDE SEQUENCE</scope>
    <source>
        <strain evidence="1">LB-8</strain>
    </source>
</reference>
<name>A0A9X3BHY7_9BACT</name>
<protein>
    <submittedName>
        <fullName evidence="1">Uncharacterized protein</fullName>
    </submittedName>
</protein>
<reference evidence="1" key="2">
    <citation type="submission" date="2023-04" db="EMBL/GenBank/DDBJ databases">
        <title>Paracnuella aquatica gen. nov., sp. nov., a member of the family Chitinophagaceae isolated from a hot spring.</title>
        <authorList>
            <person name="Wang C."/>
        </authorList>
    </citation>
    <scope>NUCLEOTIDE SEQUENCE</scope>
    <source>
        <strain evidence="1">LB-8</strain>
    </source>
</reference>